<dbReference type="Proteomes" id="UP001231649">
    <property type="component" value="Chromosome 7"/>
</dbReference>
<evidence type="ECO:0000313" key="2">
    <source>
        <dbReference type="Proteomes" id="UP001231649"/>
    </source>
</evidence>
<proteinExistence type="predicted"/>
<organism evidence="1 2">
    <name type="scientific">Mythimna loreyi</name>
    <dbReference type="NCBI Taxonomy" id="667449"/>
    <lineage>
        <taxon>Eukaryota</taxon>
        <taxon>Metazoa</taxon>
        <taxon>Ecdysozoa</taxon>
        <taxon>Arthropoda</taxon>
        <taxon>Hexapoda</taxon>
        <taxon>Insecta</taxon>
        <taxon>Pterygota</taxon>
        <taxon>Neoptera</taxon>
        <taxon>Endopterygota</taxon>
        <taxon>Lepidoptera</taxon>
        <taxon>Glossata</taxon>
        <taxon>Ditrysia</taxon>
        <taxon>Noctuoidea</taxon>
        <taxon>Noctuidae</taxon>
        <taxon>Noctuinae</taxon>
        <taxon>Hadenini</taxon>
        <taxon>Mythimna</taxon>
    </lineage>
</organism>
<keyword evidence="2" id="KW-1185">Reference proteome</keyword>
<evidence type="ECO:0000313" key="1">
    <source>
        <dbReference type="EMBL" id="KAJ8727050.1"/>
    </source>
</evidence>
<sequence length="443" mass="50223">MRSVLLIAVFLAVEAAKLLKDPGEMALVLDEDQFEVYLDEWLEQEQSRLPQVPPDPRGCTFQINGDLGQPQPVYLRFDSSARVNRYLAAEGNTGRIHLNHKEPVVIACPEQAIQNIATTRDVATATCENNNLVSGAGWLNGNRAFGQLTCSAHLRPVIHDPNRSCWNGHSVLLVGYNVNGIFYQLYGACFDRNLMQTLYVWYDQTPAHAVHQTRVPRPSTWQPETFFPGVNLNTLYTQASQRNLLGGYVGGALASRYITRTNQRFLAKGHLAAKSDFVFASAQRATFFYINAAPQWQCINAGNWNRLEQNVRARIGAAGYNAVIYTGTYGVIKLLDHNNQLVDIFLSQRKVPVPLYFYKVVYEESSRRGTAFITINNPHLPLAEAERIANEICDDQCRRNNNFDWLRWEPDRVEIGYSFCCTVDDFRSRIPHLPRFQTVGLLF</sequence>
<reference evidence="1" key="1">
    <citation type="submission" date="2023-03" db="EMBL/GenBank/DDBJ databases">
        <title>Chromosome-level genomes of two armyworms, Mythimna separata and Mythimna loreyi, provide insights into the biosynthesis and reception of sex pheromones.</title>
        <authorList>
            <person name="Zhao H."/>
        </authorList>
    </citation>
    <scope>NUCLEOTIDE SEQUENCE</scope>
    <source>
        <strain evidence="1">BeijingLab</strain>
    </source>
</reference>
<name>A0ACC2QXP0_9NEOP</name>
<gene>
    <name evidence="1" type="ORF">PYW08_015447</name>
</gene>
<accession>A0ACC2QXP0</accession>
<dbReference type="EMBL" id="CM056783">
    <property type="protein sequence ID" value="KAJ8727050.1"/>
    <property type="molecule type" value="Genomic_DNA"/>
</dbReference>
<comment type="caution">
    <text evidence="1">The sequence shown here is derived from an EMBL/GenBank/DDBJ whole genome shotgun (WGS) entry which is preliminary data.</text>
</comment>
<protein>
    <submittedName>
        <fullName evidence="1">Uncharacterized protein</fullName>
    </submittedName>
</protein>